<accession>A0A268NY36</accession>
<dbReference type="AlphaFoldDB" id="A0A268NY36"/>
<dbReference type="RefSeq" id="WP_095316413.1">
    <property type="nucleotide sequence ID" value="NZ_JAUPFF010000004.1"/>
</dbReference>
<comment type="caution">
    <text evidence="1">The sequence shown here is derived from an EMBL/GenBank/DDBJ whole genome shotgun (WGS) entry which is preliminary data.</text>
</comment>
<reference evidence="1 2" key="1">
    <citation type="submission" date="2017-07" db="EMBL/GenBank/DDBJ databases">
        <title>Isolation and whole genome analysis of endospore-forming bacteria from heroin.</title>
        <authorList>
            <person name="Kalinowski J."/>
            <person name="Ahrens B."/>
            <person name="Al-Dilaimi A."/>
            <person name="Winkler A."/>
            <person name="Wibberg D."/>
            <person name="Schleenbecker U."/>
            <person name="Ruckert C."/>
            <person name="Wolfel R."/>
            <person name="Grass G."/>
        </authorList>
    </citation>
    <scope>NUCLEOTIDE SEQUENCE [LARGE SCALE GENOMIC DNA]</scope>
    <source>
        <strain evidence="1 2">7539</strain>
    </source>
</reference>
<evidence type="ECO:0000313" key="2">
    <source>
        <dbReference type="Proteomes" id="UP000216207"/>
    </source>
</evidence>
<protein>
    <submittedName>
        <fullName evidence="1">Uncharacterized protein</fullName>
    </submittedName>
</protein>
<sequence length="275" mass="32479">MSSKRLCVTTYVYGNYKKFIPYYVYSILKSYPDYFIKIFVNGQLSTDEHASLERIKQQLSKNVEIKETKLLKRVSLANEGKARRFLLPASEFAGFDYVYIGDVDFLIIKENTPLLEGHIEHCQKIGLPYSNQIRPQSKRLTGLHFIKTKEYYKKMDSLIAYYLERPEKIEEAFRTGIRDEEFLYNLVEKRIGFGDIDKHHYRPHHGFHLGILRNGPDHFKNYVEQGHTNPYHQLPPYDSLKKSLLAFYQDRLFTEIKNLVPTKEIHLLGQLLKQH</sequence>
<name>A0A268NY36_SHOCL</name>
<evidence type="ECO:0000313" key="1">
    <source>
        <dbReference type="EMBL" id="PAE88426.1"/>
    </source>
</evidence>
<dbReference type="EMBL" id="NPCC01000015">
    <property type="protein sequence ID" value="PAE88426.1"/>
    <property type="molecule type" value="Genomic_DNA"/>
</dbReference>
<dbReference type="Proteomes" id="UP000216207">
    <property type="component" value="Unassembled WGS sequence"/>
</dbReference>
<proteinExistence type="predicted"/>
<organism evidence="1 2">
    <name type="scientific">Shouchella clausii</name>
    <name type="common">Alkalihalobacillus clausii</name>
    <dbReference type="NCBI Taxonomy" id="79880"/>
    <lineage>
        <taxon>Bacteria</taxon>
        <taxon>Bacillati</taxon>
        <taxon>Bacillota</taxon>
        <taxon>Bacilli</taxon>
        <taxon>Bacillales</taxon>
        <taxon>Bacillaceae</taxon>
        <taxon>Shouchella</taxon>
    </lineage>
</organism>
<gene>
    <name evidence="1" type="ORF">CHH72_12350</name>
</gene>